<keyword evidence="1" id="KW-0732">Signal</keyword>
<accession>A0AAN6SF74</accession>
<dbReference type="Proteomes" id="UP001303222">
    <property type="component" value="Unassembled WGS sequence"/>
</dbReference>
<comment type="caution">
    <text evidence="2">The sequence shown here is derived from an EMBL/GenBank/DDBJ whole genome shotgun (WGS) entry which is preliminary data.</text>
</comment>
<feature type="signal peptide" evidence="1">
    <location>
        <begin position="1"/>
        <end position="17"/>
    </location>
</feature>
<sequence>MRSCTLAFVASAAGALAATMQINDSGFQNHTALTLLEGLFGMEGQQMPAVNYQHDIVDMVMSKLANVKMDTASADAVSVTGTSILEWPTCKDTLACNFNILQNVSLSDRLIYLVTIQVKLLGGPNKSQTQFKAIEGLMQYFIDKNLPNPNIAPSYGLAGVLEGIQRGTAIALGKSNDTYGNPSSLLWANFLRKEDWAAHDAAWSRAFQVGLNYGVQTGDRLTGTTVGVNSNVDVPERAAVFNILTAWTILAQNEGVIGRVFSLVFETDQANASTSAPGVFLPLYPYGFTAEKFINWIFNVSDPKPLYCLMDVAFSDCAIAGLRIEATTFLNDINNVVTIIPAFLRCYAVGANI</sequence>
<evidence type="ECO:0000256" key="1">
    <source>
        <dbReference type="SAM" id="SignalP"/>
    </source>
</evidence>
<organism evidence="2 3">
    <name type="scientific">Pseudoneurospora amorphoporcata</name>
    <dbReference type="NCBI Taxonomy" id="241081"/>
    <lineage>
        <taxon>Eukaryota</taxon>
        <taxon>Fungi</taxon>
        <taxon>Dikarya</taxon>
        <taxon>Ascomycota</taxon>
        <taxon>Pezizomycotina</taxon>
        <taxon>Sordariomycetes</taxon>
        <taxon>Sordariomycetidae</taxon>
        <taxon>Sordariales</taxon>
        <taxon>Sordariaceae</taxon>
        <taxon>Pseudoneurospora</taxon>
    </lineage>
</organism>
<keyword evidence="3" id="KW-1185">Reference proteome</keyword>
<gene>
    <name evidence="2" type="ORF">QBC32DRAFT_263460</name>
</gene>
<protein>
    <submittedName>
        <fullName evidence="2">Uncharacterized protein</fullName>
    </submittedName>
</protein>
<evidence type="ECO:0000313" key="2">
    <source>
        <dbReference type="EMBL" id="KAK3950958.1"/>
    </source>
</evidence>
<dbReference type="AlphaFoldDB" id="A0AAN6SF74"/>
<feature type="chain" id="PRO_5042923387" evidence="1">
    <location>
        <begin position="18"/>
        <end position="353"/>
    </location>
</feature>
<reference evidence="2" key="2">
    <citation type="submission" date="2023-06" db="EMBL/GenBank/DDBJ databases">
        <authorList>
            <consortium name="Lawrence Berkeley National Laboratory"/>
            <person name="Mondo S.J."/>
            <person name="Hensen N."/>
            <person name="Bonometti L."/>
            <person name="Westerberg I."/>
            <person name="Brannstrom I.O."/>
            <person name="Guillou S."/>
            <person name="Cros-Aarteil S."/>
            <person name="Calhoun S."/>
            <person name="Haridas S."/>
            <person name="Kuo A."/>
            <person name="Pangilinan J."/>
            <person name="Riley R."/>
            <person name="Labutti K."/>
            <person name="Andreopoulos B."/>
            <person name="Lipzen A."/>
            <person name="Chen C."/>
            <person name="Yanf M."/>
            <person name="Daum C."/>
            <person name="Ng V."/>
            <person name="Clum A."/>
            <person name="Steindorff A."/>
            <person name="Ohm R."/>
            <person name="Martin F."/>
            <person name="Silar P."/>
            <person name="Natvig D."/>
            <person name="Lalanne C."/>
            <person name="Gautier V."/>
            <person name="Ament-Velasquez S.L."/>
            <person name="Kruys A."/>
            <person name="Hutchinson M.I."/>
            <person name="Powell A.J."/>
            <person name="Barry K."/>
            <person name="Miller A.N."/>
            <person name="Grigoriev I.V."/>
            <person name="Debuchy R."/>
            <person name="Gladieux P."/>
            <person name="Thoren M.H."/>
            <person name="Johannesson H."/>
        </authorList>
    </citation>
    <scope>NUCLEOTIDE SEQUENCE</scope>
    <source>
        <strain evidence="2">CBS 626.80</strain>
    </source>
</reference>
<proteinExistence type="predicted"/>
<evidence type="ECO:0000313" key="3">
    <source>
        <dbReference type="Proteomes" id="UP001303222"/>
    </source>
</evidence>
<reference evidence="2" key="1">
    <citation type="journal article" date="2023" name="Mol. Phylogenet. Evol.">
        <title>Genome-scale phylogeny and comparative genomics of the fungal order Sordariales.</title>
        <authorList>
            <person name="Hensen N."/>
            <person name="Bonometti L."/>
            <person name="Westerberg I."/>
            <person name="Brannstrom I.O."/>
            <person name="Guillou S."/>
            <person name="Cros-Aarteil S."/>
            <person name="Calhoun S."/>
            <person name="Haridas S."/>
            <person name="Kuo A."/>
            <person name="Mondo S."/>
            <person name="Pangilinan J."/>
            <person name="Riley R."/>
            <person name="LaButti K."/>
            <person name="Andreopoulos B."/>
            <person name="Lipzen A."/>
            <person name="Chen C."/>
            <person name="Yan M."/>
            <person name="Daum C."/>
            <person name="Ng V."/>
            <person name="Clum A."/>
            <person name="Steindorff A."/>
            <person name="Ohm R.A."/>
            <person name="Martin F."/>
            <person name="Silar P."/>
            <person name="Natvig D.O."/>
            <person name="Lalanne C."/>
            <person name="Gautier V."/>
            <person name="Ament-Velasquez S.L."/>
            <person name="Kruys A."/>
            <person name="Hutchinson M.I."/>
            <person name="Powell A.J."/>
            <person name="Barry K."/>
            <person name="Miller A.N."/>
            <person name="Grigoriev I.V."/>
            <person name="Debuchy R."/>
            <person name="Gladieux P."/>
            <person name="Hiltunen Thoren M."/>
            <person name="Johannesson H."/>
        </authorList>
    </citation>
    <scope>NUCLEOTIDE SEQUENCE</scope>
    <source>
        <strain evidence="2">CBS 626.80</strain>
    </source>
</reference>
<name>A0AAN6SF74_9PEZI</name>
<dbReference type="EMBL" id="MU859161">
    <property type="protein sequence ID" value="KAK3950958.1"/>
    <property type="molecule type" value="Genomic_DNA"/>
</dbReference>